<keyword evidence="7 10" id="KW-0546">Nucleotide metabolism</keyword>
<comment type="catalytic activity">
    <reaction evidence="10">
        <text>ITP + H2O = IMP + diphosphate + H(+)</text>
        <dbReference type="Rhea" id="RHEA:29399"/>
        <dbReference type="ChEBI" id="CHEBI:15377"/>
        <dbReference type="ChEBI" id="CHEBI:15378"/>
        <dbReference type="ChEBI" id="CHEBI:33019"/>
        <dbReference type="ChEBI" id="CHEBI:58053"/>
        <dbReference type="ChEBI" id="CHEBI:61402"/>
        <dbReference type="EC" id="3.6.1.66"/>
    </reaction>
</comment>
<dbReference type="GO" id="GO:0036220">
    <property type="term" value="F:ITP diphosphatase activity"/>
    <property type="evidence" value="ECO:0007669"/>
    <property type="project" value="UniProtKB-UniRule"/>
</dbReference>
<dbReference type="GO" id="GO:0035870">
    <property type="term" value="F:dITP diphosphatase activity"/>
    <property type="evidence" value="ECO:0007669"/>
    <property type="project" value="UniProtKB-UniRule"/>
</dbReference>
<evidence type="ECO:0000256" key="10">
    <source>
        <dbReference type="HAMAP-Rule" id="MF_01405"/>
    </source>
</evidence>
<proteinExistence type="inferred from homology"/>
<dbReference type="GO" id="GO:0009146">
    <property type="term" value="P:purine nucleoside triphosphate catabolic process"/>
    <property type="evidence" value="ECO:0007669"/>
    <property type="project" value="UniProtKB-UniRule"/>
</dbReference>
<keyword evidence="4 10" id="KW-0547">Nucleotide-binding</keyword>
<feature type="active site" description="Proton acceptor" evidence="10">
    <location>
        <position position="92"/>
    </location>
</feature>
<dbReference type="HAMAP" id="MF_01405">
    <property type="entry name" value="Non_canon_purine_NTPase"/>
    <property type="match status" value="1"/>
</dbReference>
<dbReference type="InterPro" id="IPR002637">
    <property type="entry name" value="RdgB/HAM1"/>
</dbReference>
<dbReference type="NCBIfam" id="NF011397">
    <property type="entry name" value="PRK14822.1"/>
    <property type="match status" value="1"/>
</dbReference>
<dbReference type="GO" id="GO:0005829">
    <property type="term" value="C:cytosol"/>
    <property type="evidence" value="ECO:0007669"/>
    <property type="project" value="TreeGrafter"/>
</dbReference>
<dbReference type="EC" id="3.6.1.66" evidence="10"/>
<dbReference type="CDD" id="cd00515">
    <property type="entry name" value="HAM1"/>
    <property type="match status" value="1"/>
</dbReference>
<dbReference type="FunFam" id="3.90.950.10:FF:000001">
    <property type="entry name" value="dITP/XTP pyrophosphatase"/>
    <property type="match status" value="1"/>
</dbReference>
<keyword evidence="13" id="KW-1185">Reference proteome</keyword>
<reference evidence="12 13" key="1">
    <citation type="submission" date="2018-09" db="EMBL/GenBank/DDBJ databases">
        <title>Cohnella cavernae sp. nov., isolated from a karst cave.</title>
        <authorList>
            <person name="Zhu H."/>
        </authorList>
    </citation>
    <scope>NUCLEOTIDE SEQUENCE [LARGE SCALE GENOMIC DNA]</scope>
    <source>
        <strain evidence="12 13">K2E09-144</strain>
    </source>
</reference>
<accession>A0A398CNU7</accession>
<comment type="similarity">
    <text evidence="1 10 11">Belongs to the HAM1 NTPase family.</text>
</comment>
<evidence type="ECO:0000256" key="7">
    <source>
        <dbReference type="ARBA" id="ARBA00023080"/>
    </source>
</evidence>
<dbReference type="InterPro" id="IPR020922">
    <property type="entry name" value="dITP/XTP_pyrophosphatase"/>
</dbReference>
<feature type="binding site" evidence="10">
    <location>
        <position position="92"/>
    </location>
    <ligand>
        <name>Mg(2+)</name>
        <dbReference type="ChEBI" id="CHEBI:18420"/>
    </ligand>
</feature>
<name>A0A398CNU7_9BACL</name>
<evidence type="ECO:0000313" key="13">
    <source>
        <dbReference type="Proteomes" id="UP000266340"/>
    </source>
</evidence>
<comment type="caution">
    <text evidence="12">The sequence shown here is derived from an EMBL/GenBank/DDBJ whole genome shotgun (WGS) entry which is preliminary data.</text>
</comment>
<dbReference type="Pfam" id="PF01725">
    <property type="entry name" value="Ham1p_like"/>
    <property type="match status" value="1"/>
</dbReference>
<evidence type="ECO:0000256" key="5">
    <source>
        <dbReference type="ARBA" id="ARBA00022801"/>
    </source>
</evidence>
<comment type="catalytic activity">
    <reaction evidence="8 10">
        <text>dITP + H2O = dIMP + diphosphate + H(+)</text>
        <dbReference type="Rhea" id="RHEA:28342"/>
        <dbReference type="ChEBI" id="CHEBI:15377"/>
        <dbReference type="ChEBI" id="CHEBI:15378"/>
        <dbReference type="ChEBI" id="CHEBI:33019"/>
        <dbReference type="ChEBI" id="CHEBI:61194"/>
        <dbReference type="ChEBI" id="CHEBI:61382"/>
        <dbReference type="EC" id="3.6.1.66"/>
    </reaction>
</comment>
<evidence type="ECO:0000256" key="4">
    <source>
        <dbReference type="ARBA" id="ARBA00022741"/>
    </source>
</evidence>
<evidence type="ECO:0000256" key="8">
    <source>
        <dbReference type="ARBA" id="ARBA00051875"/>
    </source>
</evidence>
<dbReference type="PANTHER" id="PTHR11067:SF9">
    <property type="entry name" value="INOSINE TRIPHOSPHATE PYROPHOSPHATASE"/>
    <property type="match status" value="1"/>
</dbReference>
<keyword evidence="6 10" id="KW-0460">Magnesium</keyword>
<dbReference type="AlphaFoldDB" id="A0A398CNU7"/>
<dbReference type="GO" id="GO:0000166">
    <property type="term" value="F:nucleotide binding"/>
    <property type="evidence" value="ECO:0007669"/>
    <property type="project" value="UniProtKB-KW"/>
</dbReference>
<comment type="function">
    <text evidence="10">Pyrophosphatase that catalyzes the hydrolysis of nucleoside triphosphates to their monophosphate derivatives, with a high preference for the non-canonical purine nucleotides XTP (xanthosine triphosphate), dITP (deoxyinosine triphosphate) and ITP. Seems to function as a house-cleaning enzyme that removes non-canonical purine nucleotides from the nucleotide pool, thus preventing their incorporation into DNA/RNA and avoiding chromosomal lesions.</text>
</comment>
<evidence type="ECO:0000256" key="1">
    <source>
        <dbReference type="ARBA" id="ARBA00008023"/>
    </source>
</evidence>
<dbReference type="SUPFAM" id="SSF52972">
    <property type="entry name" value="ITPase-like"/>
    <property type="match status" value="1"/>
</dbReference>
<evidence type="ECO:0000256" key="6">
    <source>
        <dbReference type="ARBA" id="ARBA00022842"/>
    </source>
</evidence>
<evidence type="ECO:0000256" key="2">
    <source>
        <dbReference type="ARBA" id="ARBA00011738"/>
    </source>
</evidence>
<feature type="binding site" evidence="10">
    <location>
        <position position="63"/>
    </location>
    <ligand>
        <name>Mg(2+)</name>
        <dbReference type="ChEBI" id="CHEBI:18420"/>
    </ligand>
</feature>
<feature type="binding site" evidence="10">
    <location>
        <begin position="187"/>
        <end position="190"/>
    </location>
    <ligand>
        <name>substrate</name>
    </ligand>
</feature>
<dbReference type="EMBL" id="QXJM01000029">
    <property type="protein sequence ID" value="RIE03910.1"/>
    <property type="molecule type" value="Genomic_DNA"/>
</dbReference>
<sequence length="227" mass="23855">MAKGNARRSGSPHRRRDEVIRAGGTVLIATKNRGKTKEFRKAFEPIGVTVTDLNETDGIPPIEETGVTFAENAMLKAREVARLTGIPVLADDSGLCVDALGGAPGVYSARYAGEGAGDKANNAKLLSELGAGTAQTDAEPSGEPRTLSAARFVCSLALYDPATDTAVTSEGTVEGLILAEPRGEAGFGYDPLFWVPGFGRSMAELTPEEKNAISHRGNALKLLLEKL</sequence>
<organism evidence="12 13">
    <name type="scientific">Cohnella faecalis</name>
    <dbReference type="NCBI Taxonomy" id="2315694"/>
    <lineage>
        <taxon>Bacteria</taxon>
        <taxon>Bacillati</taxon>
        <taxon>Bacillota</taxon>
        <taxon>Bacilli</taxon>
        <taxon>Bacillales</taxon>
        <taxon>Paenibacillaceae</taxon>
        <taxon>Cohnella</taxon>
    </lineage>
</organism>
<evidence type="ECO:0000256" key="11">
    <source>
        <dbReference type="RuleBase" id="RU003781"/>
    </source>
</evidence>
<dbReference type="GO" id="GO:0017111">
    <property type="term" value="F:ribonucleoside triphosphate phosphatase activity"/>
    <property type="evidence" value="ECO:0007669"/>
    <property type="project" value="InterPro"/>
</dbReference>
<feature type="binding site" evidence="10">
    <location>
        <begin position="30"/>
        <end position="35"/>
    </location>
    <ligand>
        <name>substrate</name>
    </ligand>
</feature>
<comment type="catalytic activity">
    <reaction evidence="9 10">
        <text>XTP + H2O = XMP + diphosphate + H(+)</text>
        <dbReference type="Rhea" id="RHEA:28610"/>
        <dbReference type="ChEBI" id="CHEBI:15377"/>
        <dbReference type="ChEBI" id="CHEBI:15378"/>
        <dbReference type="ChEBI" id="CHEBI:33019"/>
        <dbReference type="ChEBI" id="CHEBI:57464"/>
        <dbReference type="ChEBI" id="CHEBI:61314"/>
        <dbReference type="EC" id="3.6.1.66"/>
    </reaction>
</comment>
<dbReference type="InterPro" id="IPR029001">
    <property type="entry name" value="ITPase-like_fam"/>
</dbReference>
<keyword evidence="5 10" id="KW-0378">Hydrolase</keyword>
<comment type="cofactor">
    <cofactor evidence="10">
        <name>Mg(2+)</name>
        <dbReference type="ChEBI" id="CHEBI:18420"/>
    </cofactor>
    <text evidence="10">Binds 1 Mg(2+) ion per subunit.</text>
</comment>
<dbReference type="Proteomes" id="UP000266340">
    <property type="component" value="Unassembled WGS sequence"/>
</dbReference>
<feature type="binding site" evidence="10">
    <location>
        <position position="210"/>
    </location>
    <ligand>
        <name>substrate</name>
    </ligand>
</feature>
<dbReference type="GO" id="GO:0036222">
    <property type="term" value="F:XTP diphosphatase activity"/>
    <property type="evidence" value="ECO:0007669"/>
    <property type="project" value="UniProtKB-UniRule"/>
</dbReference>
<evidence type="ECO:0000313" key="12">
    <source>
        <dbReference type="EMBL" id="RIE03910.1"/>
    </source>
</evidence>
<dbReference type="NCBIfam" id="TIGR00042">
    <property type="entry name" value="RdgB/HAM1 family non-canonical purine NTP pyrophosphatase"/>
    <property type="match status" value="1"/>
</dbReference>
<comment type="subunit">
    <text evidence="2 10">Homodimer.</text>
</comment>
<protein>
    <recommendedName>
        <fullName evidence="10">dITP/XTP pyrophosphatase</fullName>
        <ecNumber evidence="10">3.6.1.66</ecNumber>
    </recommendedName>
    <alternativeName>
        <fullName evidence="10">Non-canonical purine NTP pyrophosphatase</fullName>
    </alternativeName>
    <alternativeName>
        <fullName evidence="10">Non-standard purine NTP pyrophosphatase</fullName>
    </alternativeName>
    <alternativeName>
        <fullName evidence="10">Nucleoside-triphosphate diphosphatase</fullName>
    </alternativeName>
    <alternativeName>
        <fullName evidence="10">Nucleoside-triphosphate pyrophosphatase</fullName>
        <shortName evidence="10">NTPase</shortName>
    </alternativeName>
</protein>
<dbReference type="OrthoDB" id="9807456at2"/>
<feature type="binding site" evidence="10">
    <location>
        <begin position="215"/>
        <end position="216"/>
    </location>
    <ligand>
        <name>substrate</name>
    </ligand>
</feature>
<keyword evidence="3 10" id="KW-0479">Metal-binding</keyword>
<feature type="binding site" evidence="10">
    <location>
        <position position="93"/>
    </location>
    <ligand>
        <name>substrate</name>
    </ligand>
</feature>
<evidence type="ECO:0000256" key="9">
    <source>
        <dbReference type="ARBA" id="ARBA00052017"/>
    </source>
</evidence>
<dbReference type="GO" id="GO:0009117">
    <property type="term" value="P:nucleotide metabolic process"/>
    <property type="evidence" value="ECO:0007669"/>
    <property type="project" value="UniProtKB-KW"/>
</dbReference>
<dbReference type="GO" id="GO:0046872">
    <property type="term" value="F:metal ion binding"/>
    <property type="evidence" value="ECO:0007669"/>
    <property type="project" value="UniProtKB-KW"/>
</dbReference>
<gene>
    <name evidence="12" type="ORF">D3H35_08055</name>
</gene>
<dbReference type="Gene3D" id="3.90.950.10">
    <property type="match status" value="1"/>
</dbReference>
<dbReference type="PANTHER" id="PTHR11067">
    <property type="entry name" value="INOSINE TRIPHOSPHATE PYROPHOSPHATASE/HAM1 PROTEIN"/>
    <property type="match status" value="1"/>
</dbReference>
<evidence type="ECO:0000256" key="3">
    <source>
        <dbReference type="ARBA" id="ARBA00022723"/>
    </source>
</evidence>